<reference evidence="2" key="1">
    <citation type="submission" date="2021-01" db="EMBL/GenBank/DDBJ databases">
        <authorList>
            <person name="Corre E."/>
            <person name="Pelletier E."/>
            <person name="Niang G."/>
            <person name="Scheremetjew M."/>
            <person name="Finn R."/>
            <person name="Kale V."/>
            <person name="Holt S."/>
            <person name="Cochrane G."/>
            <person name="Meng A."/>
            <person name="Brown T."/>
            <person name="Cohen L."/>
        </authorList>
    </citation>
    <scope>NUCLEOTIDE SEQUENCE</scope>
    <source>
        <strain evidence="2">CCMP2877</strain>
    </source>
</reference>
<evidence type="ECO:0000313" key="2">
    <source>
        <dbReference type="EMBL" id="CAD9254481.1"/>
    </source>
</evidence>
<organism evidence="2">
    <name type="scientific">Phaeomonas parva</name>
    <dbReference type="NCBI Taxonomy" id="124430"/>
    <lineage>
        <taxon>Eukaryota</taxon>
        <taxon>Sar</taxon>
        <taxon>Stramenopiles</taxon>
        <taxon>Ochrophyta</taxon>
        <taxon>Pinguiophyceae</taxon>
        <taxon>Pinguiochrysidales</taxon>
        <taxon>Pinguiochrysidaceae</taxon>
        <taxon>Phaeomonas</taxon>
    </lineage>
</organism>
<dbReference type="PANTHER" id="PTHR31094">
    <property type="entry name" value="RIKEN CDNA 2310061I04 GENE"/>
    <property type="match status" value="1"/>
</dbReference>
<protein>
    <recommendedName>
        <fullName evidence="3">SnoaL-like domain-containing protein</fullName>
    </recommendedName>
</protein>
<dbReference type="EMBL" id="HBGJ01019844">
    <property type="protein sequence ID" value="CAD9254481.1"/>
    <property type="molecule type" value="Transcribed_RNA"/>
</dbReference>
<keyword evidence="1" id="KW-0732">Signal</keyword>
<sequence length="277" mass="30638">MPASSSPARRRRLGIALALCVASGAHALSPPRVRRGAAVTAAPLGLEGRLPLDRRAPAVEDSVLERLISLSSAPDLAPPDNGVTGGPDPSVPHLLDVLRDDYPFLFEREPELSIYKDDIIVVDPQGVKFEGKSNYARVWEGLRTLRTYSMDHAGLRYSMLYCKASHSIRVFWSVDVVLKPFIALYMGAGSEQDPIKVDGISVYHIDKQTGLIAKHSVENLNYNTQFTLSADAFAVDLQAWALGVQRKHKRAWHTGHAAAFRDVRDLSSQLFQKRRDD</sequence>
<accession>A0A7S1XRW2</accession>
<dbReference type="AlphaFoldDB" id="A0A7S1XRW2"/>
<dbReference type="InterPro" id="IPR018790">
    <property type="entry name" value="DUF2358"/>
</dbReference>
<evidence type="ECO:0000256" key="1">
    <source>
        <dbReference type="SAM" id="SignalP"/>
    </source>
</evidence>
<dbReference type="Pfam" id="PF10184">
    <property type="entry name" value="DUF2358"/>
    <property type="match status" value="1"/>
</dbReference>
<name>A0A7S1XRW2_9STRA</name>
<dbReference type="PANTHER" id="PTHR31094:SF2">
    <property type="entry name" value="RIKEN CDNA 2310061I04 GENE"/>
    <property type="match status" value="1"/>
</dbReference>
<proteinExistence type="predicted"/>
<gene>
    <name evidence="2" type="ORF">PPAR1163_LOCUS12848</name>
</gene>
<feature type="signal peptide" evidence="1">
    <location>
        <begin position="1"/>
        <end position="27"/>
    </location>
</feature>
<evidence type="ECO:0008006" key="3">
    <source>
        <dbReference type="Google" id="ProtNLM"/>
    </source>
</evidence>
<feature type="chain" id="PRO_5031111013" description="SnoaL-like domain-containing protein" evidence="1">
    <location>
        <begin position="28"/>
        <end position="277"/>
    </location>
</feature>